<name>A0AAV2RYE5_MEGNR</name>
<feature type="transmembrane region" description="Helical" evidence="2">
    <location>
        <begin position="37"/>
        <end position="57"/>
    </location>
</feature>
<dbReference type="Proteomes" id="UP001497623">
    <property type="component" value="Unassembled WGS sequence"/>
</dbReference>
<accession>A0AAV2RYE5</accession>
<reference evidence="3 4" key="1">
    <citation type="submission" date="2024-05" db="EMBL/GenBank/DDBJ databases">
        <authorList>
            <person name="Wallberg A."/>
        </authorList>
    </citation>
    <scope>NUCLEOTIDE SEQUENCE [LARGE SCALE GENOMIC DNA]</scope>
</reference>
<protein>
    <submittedName>
        <fullName evidence="3">Uncharacterized protein</fullName>
    </submittedName>
</protein>
<evidence type="ECO:0000256" key="1">
    <source>
        <dbReference type="SAM" id="MobiDB-lite"/>
    </source>
</evidence>
<keyword evidence="4" id="KW-1185">Reference proteome</keyword>
<keyword evidence="2" id="KW-0812">Transmembrane</keyword>
<feature type="region of interest" description="Disordered" evidence="1">
    <location>
        <begin position="141"/>
        <end position="165"/>
    </location>
</feature>
<organism evidence="3 4">
    <name type="scientific">Meganyctiphanes norvegica</name>
    <name type="common">Northern krill</name>
    <name type="synonym">Thysanopoda norvegica</name>
    <dbReference type="NCBI Taxonomy" id="48144"/>
    <lineage>
        <taxon>Eukaryota</taxon>
        <taxon>Metazoa</taxon>
        <taxon>Ecdysozoa</taxon>
        <taxon>Arthropoda</taxon>
        <taxon>Crustacea</taxon>
        <taxon>Multicrustacea</taxon>
        <taxon>Malacostraca</taxon>
        <taxon>Eumalacostraca</taxon>
        <taxon>Eucarida</taxon>
        <taxon>Euphausiacea</taxon>
        <taxon>Euphausiidae</taxon>
        <taxon>Meganyctiphanes</taxon>
    </lineage>
</organism>
<keyword evidence="2" id="KW-0472">Membrane</keyword>
<dbReference type="EMBL" id="CAXKWB010033343">
    <property type="protein sequence ID" value="CAL4142708.1"/>
    <property type="molecule type" value="Genomic_DNA"/>
</dbReference>
<keyword evidence="2" id="KW-1133">Transmembrane helix</keyword>
<evidence type="ECO:0000313" key="3">
    <source>
        <dbReference type="EMBL" id="CAL4142708.1"/>
    </source>
</evidence>
<evidence type="ECO:0000313" key="4">
    <source>
        <dbReference type="Proteomes" id="UP001497623"/>
    </source>
</evidence>
<comment type="caution">
    <text evidence="3">The sequence shown here is derived from an EMBL/GenBank/DDBJ whole genome shotgun (WGS) entry which is preliminary data.</text>
</comment>
<dbReference type="AlphaFoldDB" id="A0AAV2RYE5"/>
<sequence>MSSNSLSAITPFMSQMDSALRTFAGFDLKQWISTLDIATVGIVMLVAALGFLLFDLLGYKFASFKGNSADYYPYGRSLLTGAAEAWQDRDNLGLDPFFSGVRGRSSDVNRVSKVLDAISNAVLEWESPILSTADSTTHNTITHPKFPSAAAAPASQGRPAEWGWN</sequence>
<evidence type="ECO:0000256" key="2">
    <source>
        <dbReference type="SAM" id="Phobius"/>
    </source>
</evidence>
<proteinExistence type="predicted"/>
<gene>
    <name evidence="3" type="ORF">MNOR_LOCUS29179</name>
</gene>